<proteinExistence type="predicted"/>
<name>A0A371IRU1_9FIRM</name>
<evidence type="ECO:0000313" key="2">
    <source>
        <dbReference type="Proteomes" id="UP000243494"/>
    </source>
</evidence>
<reference evidence="1 2" key="1">
    <citation type="journal article" date="2017" name="Genome Announc.">
        <title>Draft Genome Sequence of Romboutsia maritimum sp. nov. Strain CCRI-22766(T), Isolated from Coastal Estuarine Mud.</title>
        <authorList>
            <person name="Maheux A.F."/>
            <person name="Boudreau D.K."/>
            <person name="Berube E."/>
            <person name="Boissinot M."/>
            <person name="Raymond F."/>
            <person name="Brodeur S."/>
            <person name="Corbeil J."/>
            <person name="Brightwell G."/>
            <person name="Broda D."/>
            <person name="Omar R.F."/>
            <person name="Bergeron M.G."/>
        </authorList>
    </citation>
    <scope>NUCLEOTIDE SEQUENCE [LARGE SCALE GENOMIC DNA]</scope>
    <source>
        <strain evidence="1 2">CCRI-22766</strain>
    </source>
</reference>
<comment type="caution">
    <text evidence="1">The sequence shown here is derived from an EMBL/GenBank/DDBJ whole genome shotgun (WGS) entry which is preliminary data.</text>
</comment>
<protein>
    <submittedName>
        <fullName evidence="1">Uncharacterized protein</fullName>
    </submittedName>
</protein>
<dbReference type="AlphaFoldDB" id="A0A371IRU1"/>
<organism evidence="1 2">
    <name type="scientific">Romboutsia maritimum</name>
    <dbReference type="NCBI Taxonomy" id="2020948"/>
    <lineage>
        <taxon>Bacteria</taxon>
        <taxon>Bacillati</taxon>
        <taxon>Bacillota</taxon>
        <taxon>Clostridia</taxon>
        <taxon>Peptostreptococcales</taxon>
        <taxon>Peptostreptococcaceae</taxon>
        <taxon>Romboutsia</taxon>
    </lineage>
</organism>
<accession>A0A371IRU1</accession>
<sequence>MKSCGNCGIGSKREDGSIECFKYKKIKDALENSEKCLYYTQYKFEDGELMNPLQHLILKEQDLKSKHMKNTI</sequence>
<dbReference type="EMBL" id="NOJZ02000017">
    <property type="protein sequence ID" value="RDY23196.1"/>
    <property type="molecule type" value="Genomic_DNA"/>
</dbReference>
<keyword evidence="2" id="KW-1185">Reference proteome</keyword>
<dbReference type="RefSeq" id="WP_095405478.1">
    <property type="nucleotide sequence ID" value="NZ_NOJZ02000017.1"/>
</dbReference>
<gene>
    <name evidence="1" type="ORF">CHF27_009615</name>
</gene>
<evidence type="ECO:0000313" key="1">
    <source>
        <dbReference type="EMBL" id="RDY23196.1"/>
    </source>
</evidence>
<dbReference type="Proteomes" id="UP000243494">
    <property type="component" value="Unassembled WGS sequence"/>
</dbReference>
<dbReference type="OrthoDB" id="1798799at2"/>